<feature type="compositionally biased region" description="Polar residues" evidence="1">
    <location>
        <begin position="120"/>
        <end position="133"/>
    </location>
</feature>
<dbReference type="EMBL" id="VOUQ01000007">
    <property type="protein sequence ID" value="TXE33236.1"/>
    <property type="molecule type" value="Genomic_DNA"/>
</dbReference>
<evidence type="ECO:0000313" key="2">
    <source>
        <dbReference type="EMBL" id="TXE33236.1"/>
    </source>
</evidence>
<name>A0A5C7CFJ1_SERMA</name>
<dbReference type="Proteomes" id="UP000321126">
    <property type="component" value="Unassembled WGS sequence"/>
</dbReference>
<gene>
    <name evidence="2" type="ORF">FOT62_13770</name>
</gene>
<proteinExistence type="predicted"/>
<feature type="region of interest" description="Disordered" evidence="1">
    <location>
        <begin position="101"/>
        <end position="133"/>
    </location>
</feature>
<protein>
    <submittedName>
        <fullName evidence="2">Plasmid stability family protein</fullName>
    </submittedName>
</protein>
<dbReference type="RefSeq" id="WP_147881767.1">
    <property type="nucleotide sequence ID" value="NZ_VOUQ01000007.1"/>
</dbReference>
<evidence type="ECO:0000256" key="1">
    <source>
        <dbReference type="SAM" id="MobiDB-lite"/>
    </source>
</evidence>
<dbReference type="InterPro" id="IPR019720">
    <property type="entry name" value="Plasmid_stability_protein_StbB"/>
</dbReference>
<feature type="compositionally biased region" description="Low complexity" evidence="1">
    <location>
        <begin position="101"/>
        <end position="112"/>
    </location>
</feature>
<dbReference type="Pfam" id="PF10784">
    <property type="entry name" value="Plasmid_stab_B"/>
    <property type="match status" value="1"/>
</dbReference>
<dbReference type="AlphaFoldDB" id="A0A5C7CFJ1"/>
<organism evidence="2 3">
    <name type="scientific">Serratia marcescens</name>
    <dbReference type="NCBI Taxonomy" id="615"/>
    <lineage>
        <taxon>Bacteria</taxon>
        <taxon>Pseudomonadati</taxon>
        <taxon>Pseudomonadota</taxon>
        <taxon>Gammaproteobacteria</taxon>
        <taxon>Enterobacterales</taxon>
        <taxon>Yersiniaceae</taxon>
        <taxon>Serratia</taxon>
    </lineage>
</organism>
<dbReference type="Gene3D" id="6.10.290.20">
    <property type="match status" value="1"/>
</dbReference>
<dbReference type="InterPro" id="IPR038307">
    <property type="entry name" value="StbB_sf"/>
</dbReference>
<evidence type="ECO:0000313" key="3">
    <source>
        <dbReference type="Proteomes" id="UP000321126"/>
    </source>
</evidence>
<comment type="caution">
    <text evidence="2">The sequence shown here is derived from an EMBL/GenBank/DDBJ whole genome shotgun (WGS) entry which is preliminary data.</text>
</comment>
<sequence>MSNRKISFYLKPAHARADQLADEMLEAMPVKARGNVCRAAMLAGMALMRQDARLPHLIAELFDERTTISQIRHLISSVLPEDSTSLVTALQQLAALAQPSESASTAAPAAITTPPPSDNAARTRQNASNLFPG</sequence>
<reference evidence="2 3" key="1">
    <citation type="submission" date="2019-07" db="EMBL/GenBank/DDBJ databases">
        <title>Serratia strains were isolated from fresh produce.</title>
        <authorList>
            <person name="Cho G.-S."/>
            <person name="Stein M."/>
            <person name="Lee W."/>
            <person name="Suh S.H."/>
            <person name="Franz C.M.A.P."/>
        </authorList>
    </citation>
    <scope>NUCLEOTIDE SEQUENCE [LARGE SCALE GENOMIC DNA]</scope>
    <source>
        <strain evidence="2 3">S16</strain>
    </source>
</reference>
<accession>A0A5C7CFJ1</accession>